<comment type="caution">
    <text evidence="2">The sequence shown here is derived from an EMBL/GenBank/DDBJ whole genome shotgun (WGS) entry which is preliminary data.</text>
</comment>
<reference evidence="2" key="1">
    <citation type="submission" date="2023-06" db="EMBL/GenBank/DDBJ databases">
        <title>MBL-encoding genomic islands in Pseudomonas spp. in Poland.</title>
        <authorList>
            <person name="Urbanowicz P."/>
            <person name="Izdebski R."/>
            <person name="Biedrzycka M."/>
            <person name="Gniadkowski M."/>
        </authorList>
    </citation>
    <scope>NUCLEOTIDE SEQUENCE</scope>
    <source>
        <strain evidence="2">NMI5768_13</strain>
    </source>
</reference>
<dbReference type="GeneID" id="83680085"/>
<dbReference type="SUPFAM" id="SSF47413">
    <property type="entry name" value="lambda repressor-like DNA-binding domains"/>
    <property type="match status" value="1"/>
</dbReference>
<sequence>MVSREALAAVLRLARASRGMSRDQLYAKIKTKIEPRHLQRLENAKTGVTLEMLGSIAEALSFDPIALLMVASSYDEQLSIGERRAALKKEIQQLDALGIVAGMPKHFSEGELVGEKAGRSLPDKITQEALIYRDQGLSQSEVARKLGIHQTTVGRIWRNSKIE</sequence>
<evidence type="ECO:0000259" key="1">
    <source>
        <dbReference type="PROSITE" id="PS50943"/>
    </source>
</evidence>
<feature type="domain" description="HTH cro/C1-type" evidence="1">
    <location>
        <begin position="11"/>
        <end position="67"/>
    </location>
</feature>
<dbReference type="PROSITE" id="PS50943">
    <property type="entry name" value="HTH_CROC1"/>
    <property type="match status" value="2"/>
</dbReference>
<dbReference type="Proteomes" id="UP001165439">
    <property type="component" value="Unassembled WGS sequence"/>
</dbReference>
<proteinExistence type="predicted"/>
<evidence type="ECO:0000313" key="3">
    <source>
        <dbReference type="Proteomes" id="UP001165439"/>
    </source>
</evidence>
<dbReference type="AlphaFoldDB" id="A0AAW7HL11"/>
<dbReference type="InterPro" id="IPR010982">
    <property type="entry name" value="Lambda_DNA-bd_dom_sf"/>
</dbReference>
<dbReference type="CDD" id="cd00093">
    <property type="entry name" value="HTH_XRE"/>
    <property type="match status" value="1"/>
</dbReference>
<protein>
    <submittedName>
        <fullName evidence="2">Helix-turn-helix domain-containing protein</fullName>
    </submittedName>
</protein>
<accession>A0AAW7HL11</accession>
<organism evidence="2 3">
    <name type="scientific">Pseudomonas alloputida</name>
    <dbReference type="NCBI Taxonomy" id="1940621"/>
    <lineage>
        <taxon>Bacteria</taxon>
        <taxon>Pseudomonadati</taxon>
        <taxon>Pseudomonadota</taxon>
        <taxon>Gammaproteobacteria</taxon>
        <taxon>Pseudomonadales</taxon>
        <taxon>Pseudomonadaceae</taxon>
        <taxon>Pseudomonas</taxon>
    </lineage>
</organism>
<feature type="domain" description="HTH cro/C1-type" evidence="1">
    <location>
        <begin position="135"/>
        <end position="156"/>
    </location>
</feature>
<dbReference type="SMART" id="SM00530">
    <property type="entry name" value="HTH_XRE"/>
    <property type="match status" value="1"/>
</dbReference>
<dbReference type="EMBL" id="JAJSRF020000001">
    <property type="protein sequence ID" value="MDM3954094.1"/>
    <property type="molecule type" value="Genomic_DNA"/>
</dbReference>
<dbReference type="Pfam" id="PF01381">
    <property type="entry name" value="HTH_3"/>
    <property type="match status" value="2"/>
</dbReference>
<dbReference type="Gene3D" id="1.10.260.40">
    <property type="entry name" value="lambda repressor-like DNA-binding domains"/>
    <property type="match status" value="1"/>
</dbReference>
<name>A0AAW7HL11_9PSED</name>
<evidence type="ECO:0000313" key="2">
    <source>
        <dbReference type="EMBL" id="MDM3954094.1"/>
    </source>
</evidence>
<dbReference type="RefSeq" id="WP_181097961.1">
    <property type="nucleotide sequence ID" value="NZ_CP128540.1"/>
</dbReference>
<dbReference type="Gene3D" id="1.10.10.60">
    <property type="entry name" value="Homeodomain-like"/>
    <property type="match status" value="1"/>
</dbReference>
<dbReference type="GO" id="GO:0003677">
    <property type="term" value="F:DNA binding"/>
    <property type="evidence" value="ECO:0007669"/>
    <property type="project" value="InterPro"/>
</dbReference>
<dbReference type="InterPro" id="IPR001387">
    <property type="entry name" value="Cro/C1-type_HTH"/>
</dbReference>
<gene>
    <name evidence="2" type="ORF">LU674_017440</name>
</gene>